<dbReference type="VEuPathDB" id="VectorBase:GAUT037247"/>
<dbReference type="Proteomes" id="UP000078200">
    <property type="component" value="Unassembled WGS sequence"/>
</dbReference>
<organism evidence="1 2">
    <name type="scientific">Glossina austeni</name>
    <name type="common">Savannah tsetse fly</name>
    <dbReference type="NCBI Taxonomy" id="7395"/>
    <lineage>
        <taxon>Eukaryota</taxon>
        <taxon>Metazoa</taxon>
        <taxon>Ecdysozoa</taxon>
        <taxon>Arthropoda</taxon>
        <taxon>Hexapoda</taxon>
        <taxon>Insecta</taxon>
        <taxon>Pterygota</taxon>
        <taxon>Neoptera</taxon>
        <taxon>Endopterygota</taxon>
        <taxon>Diptera</taxon>
        <taxon>Brachycera</taxon>
        <taxon>Muscomorpha</taxon>
        <taxon>Hippoboscoidea</taxon>
        <taxon>Glossinidae</taxon>
        <taxon>Glossina</taxon>
    </lineage>
</organism>
<reference evidence="1" key="1">
    <citation type="submission" date="2020-05" db="UniProtKB">
        <authorList>
            <consortium name="EnsemblMetazoa"/>
        </authorList>
    </citation>
    <scope>IDENTIFICATION</scope>
    <source>
        <strain evidence="1">TTRI</strain>
    </source>
</reference>
<protein>
    <submittedName>
        <fullName evidence="1">Uncharacterized protein</fullName>
    </submittedName>
</protein>
<accession>A0A1A9VHA8</accession>
<proteinExistence type="predicted"/>
<evidence type="ECO:0000313" key="1">
    <source>
        <dbReference type="EnsemblMetazoa" id="GAUT037247-PA"/>
    </source>
</evidence>
<name>A0A1A9VHA8_GLOAU</name>
<dbReference type="EnsemblMetazoa" id="GAUT037247-RA">
    <property type="protein sequence ID" value="GAUT037247-PA"/>
    <property type="gene ID" value="GAUT037247"/>
</dbReference>
<dbReference type="AlphaFoldDB" id="A0A1A9VHA8"/>
<evidence type="ECO:0000313" key="2">
    <source>
        <dbReference type="Proteomes" id="UP000078200"/>
    </source>
</evidence>
<sequence length="137" mass="15986">MLELLMIFSKGRQAIPPDLTGSPFMKGKTKTNLIFFNFSFNCQSLIKIDKKHERFMISINEVSFHNSFVDDIRKPIQCRDRRESVILKRFFAHDSCTDKYFCSQAILVDVVSSMRLLVLTGNAFRRHQMKPCSRDSQ</sequence>
<keyword evidence="2" id="KW-1185">Reference proteome</keyword>